<evidence type="ECO:0000256" key="2">
    <source>
        <dbReference type="ARBA" id="ARBA00022448"/>
    </source>
</evidence>
<dbReference type="Proteomes" id="UP000245535">
    <property type="component" value="Unassembled WGS sequence"/>
</dbReference>
<dbReference type="InterPro" id="IPR045324">
    <property type="entry name" value="Small_multidrug_res"/>
</dbReference>
<evidence type="ECO:0000256" key="6">
    <source>
        <dbReference type="ARBA" id="ARBA00023136"/>
    </source>
</evidence>
<accession>A0A315ZDP7</accession>
<evidence type="ECO:0000256" key="5">
    <source>
        <dbReference type="ARBA" id="ARBA00022989"/>
    </source>
</evidence>
<comment type="similarity">
    <text evidence="7 8">Belongs to the drug/metabolite transporter (DMT) superfamily. Small multidrug resistance (SMR) (TC 2.A.7.1) family.</text>
</comment>
<dbReference type="AlphaFoldDB" id="A0A315ZDP7"/>
<feature type="transmembrane region" description="Helical" evidence="9">
    <location>
        <begin position="84"/>
        <end position="103"/>
    </location>
</feature>
<evidence type="ECO:0000256" key="8">
    <source>
        <dbReference type="RuleBase" id="RU003942"/>
    </source>
</evidence>
<name>A0A315ZDP7_SEDFL</name>
<dbReference type="GO" id="GO:0015220">
    <property type="term" value="F:choline transmembrane transporter activity"/>
    <property type="evidence" value="ECO:0007669"/>
    <property type="project" value="TreeGrafter"/>
</dbReference>
<sequence length="109" mass="11808">MKWFFLCIAILTEVIATSALKSSEGFTKLTPSLVVVIGYSLAFYFLSLALKNMSVGIAYAIWSGAGTVLIALVGYFYYKQELDFAAILGLSLIVIGVLVINLFSNSVSH</sequence>
<keyword evidence="6 9" id="KW-0472">Membrane</keyword>
<comment type="subcellular location">
    <subcellularLocation>
        <location evidence="1 8">Cell membrane</location>
        <topology evidence="1 8">Multi-pass membrane protein</topology>
    </subcellularLocation>
</comment>
<dbReference type="GO" id="GO:0015297">
    <property type="term" value="F:antiporter activity"/>
    <property type="evidence" value="ECO:0007669"/>
    <property type="project" value="TreeGrafter"/>
</dbReference>
<dbReference type="OrthoDB" id="21828at2"/>
<organism evidence="10 11">
    <name type="scientific">Sediminitomix flava</name>
    <dbReference type="NCBI Taxonomy" id="379075"/>
    <lineage>
        <taxon>Bacteria</taxon>
        <taxon>Pseudomonadati</taxon>
        <taxon>Bacteroidota</taxon>
        <taxon>Cytophagia</taxon>
        <taxon>Cytophagales</taxon>
        <taxon>Flammeovirgaceae</taxon>
        <taxon>Sediminitomix</taxon>
    </lineage>
</organism>
<evidence type="ECO:0000313" key="10">
    <source>
        <dbReference type="EMBL" id="PWJ43239.1"/>
    </source>
</evidence>
<evidence type="ECO:0000313" key="11">
    <source>
        <dbReference type="Proteomes" id="UP000245535"/>
    </source>
</evidence>
<reference evidence="10 11" key="1">
    <citation type="submission" date="2018-03" db="EMBL/GenBank/DDBJ databases">
        <title>Genomic Encyclopedia of Archaeal and Bacterial Type Strains, Phase II (KMG-II): from individual species to whole genera.</title>
        <authorList>
            <person name="Goeker M."/>
        </authorList>
    </citation>
    <scope>NUCLEOTIDE SEQUENCE [LARGE SCALE GENOMIC DNA]</scope>
    <source>
        <strain evidence="10 11">DSM 28229</strain>
    </source>
</reference>
<dbReference type="InterPro" id="IPR037185">
    <property type="entry name" value="EmrE-like"/>
</dbReference>
<evidence type="ECO:0000256" key="7">
    <source>
        <dbReference type="ARBA" id="ARBA00038032"/>
    </source>
</evidence>
<protein>
    <submittedName>
        <fullName evidence="10">Small multidrug resistance pump</fullName>
    </submittedName>
</protein>
<evidence type="ECO:0000256" key="4">
    <source>
        <dbReference type="ARBA" id="ARBA00022692"/>
    </source>
</evidence>
<evidence type="ECO:0000256" key="3">
    <source>
        <dbReference type="ARBA" id="ARBA00022475"/>
    </source>
</evidence>
<dbReference type="GO" id="GO:0031460">
    <property type="term" value="P:glycine betaine transport"/>
    <property type="evidence" value="ECO:0007669"/>
    <property type="project" value="TreeGrafter"/>
</dbReference>
<feature type="transmembrane region" description="Helical" evidence="9">
    <location>
        <begin position="57"/>
        <end position="78"/>
    </location>
</feature>
<comment type="caution">
    <text evidence="10">The sequence shown here is derived from an EMBL/GenBank/DDBJ whole genome shotgun (WGS) entry which is preliminary data.</text>
</comment>
<dbReference type="GO" id="GO:0015199">
    <property type="term" value="F:amino-acid betaine transmembrane transporter activity"/>
    <property type="evidence" value="ECO:0007669"/>
    <property type="project" value="TreeGrafter"/>
</dbReference>
<dbReference type="Pfam" id="PF00893">
    <property type="entry name" value="Multi_Drug_Res"/>
    <property type="match status" value="1"/>
</dbReference>
<dbReference type="PANTHER" id="PTHR30561">
    <property type="entry name" value="SMR FAMILY PROTON-DEPENDENT DRUG EFFLUX TRANSPORTER SUGE"/>
    <property type="match status" value="1"/>
</dbReference>
<dbReference type="PANTHER" id="PTHR30561:SF1">
    <property type="entry name" value="MULTIDRUG TRANSPORTER EMRE"/>
    <property type="match status" value="1"/>
</dbReference>
<keyword evidence="11" id="KW-1185">Reference proteome</keyword>
<dbReference type="FunFam" id="1.10.3730.20:FF:000001">
    <property type="entry name" value="Quaternary ammonium compound resistance transporter SugE"/>
    <property type="match status" value="1"/>
</dbReference>
<evidence type="ECO:0000256" key="9">
    <source>
        <dbReference type="SAM" id="Phobius"/>
    </source>
</evidence>
<keyword evidence="3" id="KW-1003">Cell membrane</keyword>
<evidence type="ECO:0000256" key="1">
    <source>
        <dbReference type="ARBA" id="ARBA00004651"/>
    </source>
</evidence>
<dbReference type="SUPFAM" id="SSF103481">
    <property type="entry name" value="Multidrug resistance efflux transporter EmrE"/>
    <property type="match status" value="1"/>
</dbReference>
<dbReference type="GO" id="GO:1990961">
    <property type="term" value="P:xenobiotic detoxification by transmembrane export across the plasma membrane"/>
    <property type="evidence" value="ECO:0007669"/>
    <property type="project" value="UniProtKB-ARBA"/>
</dbReference>
<keyword evidence="4 8" id="KW-0812">Transmembrane</keyword>
<dbReference type="GO" id="GO:0005886">
    <property type="term" value="C:plasma membrane"/>
    <property type="evidence" value="ECO:0007669"/>
    <property type="project" value="UniProtKB-SubCell"/>
</dbReference>
<proteinExistence type="inferred from homology"/>
<gene>
    <name evidence="10" type="ORF">BC781_102788</name>
</gene>
<dbReference type="RefSeq" id="WP_109617621.1">
    <property type="nucleotide sequence ID" value="NZ_QGDO01000002.1"/>
</dbReference>
<dbReference type="EMBL" id="QGDO01000002">
    <property type="protein sequence ID" value="PWJ43239.1"/>
    <property type="molecule type" value="Genomic_DNA"/>
</dbReference>
<dbReference type="Gene3D" id="1.10.3730.20">
    <property type="match status" value="1"/>
</dbReference>
<dbReference type="InterPro" id="IPR000390">
    <property type="entry name" value="Small_drug/metabolite_transptr"/>
</dbReference>
<keyword evidence="2" id="KW-0813">Transport</keyword>
<feature type="transmembrane region" description="Helical" evidence="9">
    <location>
        <begin position="32"/>
        <end position="50"/>
    </location>
</feature>
<keyword evidence="5 9" id="KW-1133">Transmembrane helix</keyword>